<dbReference type="AlphaFoldDB" id="F5XSJ4"/>
<dbReference type="HOGENOM" id="CLU_1823154_0_0_11"/>
<accession>F5XSJ4</accession>
<dbReference type="EMBL" id="AP012204">
    <property type="protein sequence ID" value="BAK37252.1"/>
    <property type="molecule type" value="Genomic_DNA"/>
</dbReference>
<sequence>MVADTSIELLVEVLDTDPLRLHVSLQLPDAAAEPVWVPRLLRPVGAFVRVDVRNTAGDSVFATDVPKFKPKLKPSRNDSYLPLDPGYSYGTVLNLDLDLDEITRGAYLIEVSYTNLVYQGTEDRPVGELALSTSCEVTLGR</sequence>
<gene>
    <name evidence="1" type="ordered locus">MLP_42380</name>
</gene>
<evidence type="ECO:0000313" key="1">
    <source>
        <dbReference type="EMBL" id="BAK37252.1"/>
    </source>
</evidence>
<evidence type="ECO:0000313" key="2">
    <source>
        <dbReference type="Proteomes" id="UP000007947"/>
    </source>
</evidence>
<protein>
    <submittedName>
        <fullName evidence="1">Uncharacterized protein</fullName>
    </submittedName>
</protein>
<dbReference type="KEGG" id="mph:MLP_42380"/>
<dbReference type="Proteomes" id="UP000007947">
    <property type="component" value="Chromosome"/>
</dbReference>
<reference evidence="1 2" key="1">
    <citation type="submission" date="2011-05" db="EMBL/GenBank/DDBJ databases">
        <title>Whole genome sequence of Microlunatus phosphovorus NM-1.</title>
        <authorList>
            <person name="Hosoyama A."/>
            <person name="Sasaki K."/>
            <person name="Harada T."/>
            <person name="Igarashi R."/>
            <person name="Kawakoshi A."/>
            <person name="Sasagawa M."/>
            <person name="Fukada J."/>
            <person name="Nakamura S."/>
            <person name="Katano Y."/>
            <person name="Hanada S."/>
            <person name="Kamagata Y."/>
            <person name="Nakamura N."/>
            <person name="Yamazaki S."/>
            <person name="Fujita N."/>
        </authorList>
    </citation>
    <scope>NUCLEOTIDE SEQUENCE [LARGE SCALE GENOMIC DNA]</scope>
    <source>
        <strain evidence="2">ATCC 700054 / DSM 10555 / JCM 9379 / NBRC 101784 / NCIMB 13414 / VKM Ac-1990 / NM-1</strain>
    </source>
</reference>
<dbReference type="RefSeq" id="WP_013865088.1">
    <property type="nucleotide sequence ID" value="NC_015635.1"/>
</dbReference>
<proteinExistence type="predicted"/>
<name>F5XSJ4_MICPN</name>
<keyword evidence="2" id="KW-1185">Reference proteome</keyword>
<organism evidence="1 2">
    <name type="scientific">Microlunatus phosphovorus (strain ATCC 700054 / DSM 10555 / JCM 9379 / NBRC 101784 / NCIMB 13414 / VKM Ac-1990 / NM-1)</name>
    <dbReference type="NCBI Taxonomy" id="1032480"/>
    <lineage>
        <taxon>Bacteria</taxon>
        <taxon>Bacillati</taxon>
        <taxon>Actinomycetota</taxon>
        <taxon>Actinomycetes</taxon>
        <taxon>Propionibacteriales</taxon>
        <taxon>Propionibacteriaceae</taxon>
        <taxon>Microlunatus</taxon>
    </lineage>
</organism>
<dbReference type="STRING" id="1032480.MLP_42380"/>